<keyword evidence="5" id="KW-1185">Reference proteome</keyword>
<dbReference type="InterPro" id="IPR013154">
    <property type="entry name" value="ADH-like_N"/>
</dbReference>
<proteinExistence type="predicted"/>
<sequence>MTAMPRGGVREGARDMMERNGSATTPTSHPAPGTSMRALVLEGPRRLSARSVPMPRPAPGGVLVTVELAGLGGSECAGYAAPGIRPVPSIMGHGIIGTVADGRRVAVNPLRSCRQCRDCRSGQPQRCAAWSMIGVQTDGGCAQAVAVPEDALEELPGDLTWEQAAFAEPFANAVHAWELAGNPRDRIAILGAGGLGLGLVVCAAVTHSESITIADLSANRLAAAVALGATETGTAIAGHYDFVFDTVGSAETRRAALELTRPGGTCILLGFAAPLLEIEAGRFIRSERRLLGSFAYSDREFRSGLELAARCSPDWVESLAFDEVEPFLKRCLAGDFSIVKAVLRPNR</sequence>
<evidence type="ECO:0008006" key="6">
    <source>
        <dbReference type="Google" id="ProtNLM"/>
    </source>
</evidence>
<dbReference type="AlphaFoldDB" id="A0A4R4D3M9"/>
<evidence type="ECO:0000259" key="3">
    <source>
        <dbReference type="Pfam" id="PF08240"/>
    </source>
</evidence>
<dbReference type="InterPro" id="IPR011032">
    <property type="entry name" value="GroES-like_sf"/>
</dbReference>
<dbReference type="SUPFAM" id="SSF51735">
    <property type="entry name" value="NAD(P)-binding Rossmann-fold domains"/>
    <property type="match status" value="1"/>
</dbReference>
<dbReference type="EMBL" id="SKBM01000032">
    <property type="protein sequence ID" value="TCZ54570.1"/>
    <property type="molecule type" value="Genomic_DNA"/>
</dbReference>
<evidence type="ECO:0000259" key="2">
    <source>
        <dbReference type="Pfam" id="PF00107"/>
    </source>
</evidence>
<reference evidence="4 5" key="1">
    <citation type="submission" date="2019-03" db="EMBL/GenBank/DDBJ databases">
        <title>Paracraurococcus aquatilis NE82 genome sequence.</title>
        <authorList>
            <person name="Zhao Y."/>
            <person name="Du Z."/>
        </authorList>
    </citation>
    <scope>NUCLEOTIDE SEQUENCE [LARGE SCALE GENOMIC DNA]</scope>
    <source>
        <strain evidence="4 5">NE82</strain>
    </source>
</reference>
<organism evidence="4 5">
    <name type="scientific">Roseicella aquatilis</name>
    <dbReference type="NCBI Taxonomy" id="2527868"/>
    <lineage>
        <taxon>Bacteria</taxon>
        <taxon>Pseudomonadati</taxon>
        <taxon>Pseudomonadota</taxon>
        <taxon>Alphaproteobacteria</taxon>
        <taxon>Acetobacterales</taxon>
        <taxon>Roseomonadaceae</taxon>
        <taxon>Roseicella</taxon>
    </lineage>
</organism>
<name>A0A4R4D3M9_9PROT</name>
<keyword evidence="1" id="KW-0560">Oxidoreductase</keyword>
<feature type="domain" description="Alcohol dehydrogenase-like N-terminal" evidence="3">
    <location>
        <begin position="59"/>
        <end position="156"/>
    </location>
</feature>
<dbReference type="InterPro" id="IPR036291">
    <property type="entry name" value="NAD(P)-bd_dom_sf"/>
</dbReference>
<evidence type="ECO:0000313" key="4">
    <source>
        <dbReference type="EMBL" id="TCZ54570.1"/>
    </source>
</evidence>
<dbReference type="Pfam" id="PF00107">
    <property type="entry name" value="ADH_zinc_N"/>
    <property type="match status" value="1"/>
</dbReference>
<dbReference type="SUPFAM" id="SSF50129">
    <property type="entry name" value="GroES-like"/>
    <property type="match status" value="1"/>
</dbReference>
<dbReference type="GO" id="GO:0016491">
    <property type="term" value="F:oxidoreductase activity"/>
    <property type="evidence" value="ECO:0007669"/>
    <property type="project" value="UniProtKB-KW"/>
</dbReference>
<comment type="caution">
    <text evidence="4">The sequence shown here is derived from an EMBL/GenBank/DDBJ whole genome shotgun (WGS) entry which is preliminary data.</text>
</comment>
<dbReference type="InterPro" id="IPR050129">
    <property type="entry name" value="Zn_alcohol_dh"/>
</dbReference>
<accession>A0A4R4D3M9</accession>
<evidence type="ECO:0000313" key="5">
    <source>
        <dbReference type="Proteomes" id="UP000295023"/>
    </source>
</evidence>
<dbReference type="InterPro" id="IPR013149">
    <property type="entry name" value="ADH-like_C"/>
</dbReference>
<dbReference type="PANTHER" id="PTHR43401">
    <property type="entry name" value="L-THREONINE 3-DEHYDROGENASE"/>
    <property type="match status" value="1"/>
</dbReference>
<dbReference type="Gene3D" id="3.90.180.10">
    <property type="entry name" value="Medium-chain alcohol dehydrogenases, catalytic domain"/>
    <property type="match status" value="1"/>
</dbReference>
<dbReference type="Gene3D" id="3.40.50.720">
    <property type="entry name" value="NAD(P)-binding Rossmann-like Domain"/>
    <property type="match status" value="1"/>
</dbReference>
<dbReference type="Proteomes" id="UP000295023">
    <property type="component" value="Unassembled WGS sequence"/>
</dbReference>
<dbReference type="Pfam" id="PF08240">
    <property type="entry name" value="ADH_N"/>
    <property type="match status" value="1"/>
</dbReference>
<dbReference type="PANTHER" id="PTHR43401:SF2">
    <property type="entry name" value="L-THREONINE 3-DEHYDROGENASE"/>
    <property type="match status" value="1"/>
</dbReference>
<feature type="domain" description="Alcohol dehydrogenase-like C-terminal" evidence="2">
    <location>
        <begin position="194"/>
        <end position="309"/>
    </location>
</feature>
<protein>
    <recommendedName>
        <fullName evidence="6">Galactitol-1-phosphate 5-dehydrogenase</fullName>
    </recommendedName>
</protein>
<gene>
    <name evidence="4" type="ORF">EXY23_23135</name>
</gene>
<evidence type="ECO:0000256" key="1">
    <source>
        <dbReference type="ARBA" id="ARBA00023002"/>
    </source>
</evidence>